<protein>
    <submittedName>
        <fullName evidence="3">Short-chain dehydrogenase</fullName>
    </submittedName>
</protein>
<dbReference type="OrthoDB" id="5290708at2"/>
<sequence length="258" mass="26437">MSELDGRTLLAGKVALVTGGASGIGEATVKDLAAHGAKVVVADLNQAGAERVVSEVKEAGGEAVAFKMDAASREDNEAAVKLAVDTYGALHLAVNNAGIGGMIGSIAEMDLAAWDKVIRLNLDGVVYGMHFQLKQFLSQPDAADCAIVNLASIHGHTAVDGNSAYTASKHALLGVTKNAAAEVRAAGPRINAVSPGYIDTPLLEGLPKEVFDALVAKHPIGRLGQAEEVAAVVRFLLSPEASFVTGTDLLVDGGYTAV</sequence>
<gene>
    <name evidence="3" type="ORF">CGZ91_10945</name>
</gene>
<dbReference type="FunFam" id="3.40.50.720:FF:000084">
    <property type="entry name" value="Short-chain dehydrogenase reductase"/>
    <property type="match status" value="1"/>
</dbReference>
<dbReference type="PROSITE" id="PS00061">
    <property type="entry name" value="ADH_SHORT"/>
    <property type="match status" value="1"/>
</dbReference>
<keyword evidence="2" id="KW-0560">Oxidoreductase</keyword>
<dbReference type="InterPro" id="IPR020904">
    <property type="entry name" value="Sc_DH/Rdtase_CS"/>
</dbReference>
<organism evidence="3 4">
    <name type="scientific">Parenemella sanctibonifatiensis</name>
    <dbReference type="NCBI Taxonomy" id="2016505"/>
    <lineage>
        <taxon>Bacteria</taxon>
        <taxon>Bacillati</taxon>
        <taxon>Actinomycetota</taxon>
        <taxon>Actinomycetes</taxon>
        <taxon>Propionibacteriales</taxon>
        <taxon>Propionibacteriaceae</taxon>
        <taxon>Parenemella</taxon>
    </lineage>
</organism>
<evidence type="ECO:0000313" key="3">
    <source>
        <dbReference type="EMBL" id="OYN89405.1"/>
    </source>
</evidence>
<dbReference type="Gene3D" id="3.40.50.720">
    <property type="entry name" value="NAD(P)-binding Rossmann-like Domain"/>
    <property type="match status" value="1"/>
</dbReference>
<dbReference type="AlphaFoldDB" id="A0A255EIG5"/>
<dbReference type="EMBL" id="NMVJ01000009">
    <property type="protein sequence ID" value="OYN89405.1"/>
    <property type="molecule type" value="Genomic_DNA"/>
</dbReference>
<comment type="similarity">
    <text evidence="1">Belongs to the short-chain dehydrogenases/reductases (SDR) family.</text>
</comment>
<dbReference type="PRINTS" id="PR00080">
    <property type="entry name" value="SDRFAMILY"/>
</dbReference>
<dbReference type="Pfam" id="PF13561">
    <property type="entry name" value="adh_short_C2"/>
    <property type="match status" value="1"/>
</dbReference>
<dbReference type="InterPro" id="IPR002347">
    <property type="entry name" value="SDR_fam"/>
</dbReference>
<comment type="caution">
    <text evidence="3">The sequence shown here is derived from an EMBL/GenBank/DDBJ whole genome shotgun (WGS) entry which is preliminary data.</text>
</comment>
<dbReference type="GO" id="GO:0016491">
    <property type="term" value="F:oxidoreductase activity"/>
    <property type="evidence" value="ECO:0007669"/>
    <property type="project" value="UniProtKB-KW"/>
</dbReference>
<name>A0A255EIG5_9ACTN</name>
<dbReference type="CDD" id="cd05233">
    <property type="entry name" value="SDR_c"/>
    <property type="match status" value="1"/>
</dbReference>
<evidence type="ECO:0000256" key="2">
    <source>
        <dbReference type="ARBA" id="ARBA00023002"/>
    </source>
</evidence>
<dbReference type="SUPFAM" id="SSF51735">
    <property type="entry name" value="NAD(P)-binding Rossmann-fold domains"/>
    <property type="match status" value="1"/>
</dbReference>
<evidence type="ECO:0000256" key="1">
    <source>
        <dbReference type="ARBA" id="ARBA00006484"/>
    </source>
</evidence>
<dbReference type="PANTHER" id="PTHR24321:SF8">
    <property type="entry name" value="ESTRADIOL 17-BETA-DEHYDROGENASE 8-RELATED"/>
    <property type="match status" value="1"/>
</dbReference>
<dbReference type="NCBIfam" id="NF005559">
    <property type="entry name" value="PRK07231.1"/>
    <property type="match status" value="1"/>
</dbReference>
<evidence type="ECO:0000313" key="4">
    <source>
        <dbReference type="Proteomes" id="UP000216300"/>
    </source>
</evidence>
<accession>A0A255EIG5</accession>
<dbReference type="Proteomes" id="UP000216300">
    <property type="component" value="Unassembled WGS sequence"/>
</dbReference>
<dbReference type="PANTHER" id="PTHR24321">
    <property type="entry name" value="DEHYDROGENASES, SHORT CHAIN"/>
    <property type="match status" value="1"/>
</dbReference>
<proteinExistence type="inferred from homology"/>
<reference evidence="3 4" key="1">
    <citation type="submission" date="2017-07" db="EMBL/GenBank/DDBJ databases">
        <title>Draft whole genome sequences of clinical Proprionibacteriaceae strains.</title>
        <authorList>
            <person name="Bernier A.-M."/>
            <person name="Bernard K."/>
            <person name="Domingo M.-C."/>
        </authorList>
    </citation>
    <scope>NUCLEOTIDE SEQUENCE [LARGE SCALE GENOMIC DNA]</scope>
    <source>
        <strain evidence="3 4">NML 150081</strain>
    </source>
</reference>
<dbReference type="PRINTS" id="PR00081">
    <property type="entry name" value="GDHRDH"/>
</dbReference>
<dbReference type="RefSeq" id="WP_094455117.1">
    <property type="nucleotide sequence ID" value="NZ_NMVJ01000009.1"/>
</dbReference>
<keyword evidence="4" id="KW-1185">Reference proteome</keyword>
<dbReference type="InterPro" id="IPR036291">
    <property type="entry name" value="NAD(P)-bd_dom_sf"/>
</dbReference>